<dbReference type="Pfam" id="PF01535">
    <property type="entry name" value="PPR"/>
    <property type="match status" value="2"/>
</dbReference>
<dbReference type="SUPFAM" id="SSF48452">
    <property type="entry name" value="TPR-like"/>
    <property type="match status" value="1"/>
</dbReference>
<keyword evidence="1" id="KW-0677">Repeat</keyword>
<dbReference type="Proteomes" id="UP001190926">
    <property type="component" value="Unassembled WGS sequence"/>
</dbReference>
<evidence type="ECO:0000256" key="1">
    <source>
        <dbReference type="ARBA" id="ARBA00022737"/>
    </source>
</evidence>
<evidence type="ECO:0000256" key="3">
    <source>
        <dbReference type="SAM" id="MobiDB-lite"/>
    </source>
</evidence>
<gene>
    <name evidence="5" type="ORF">C2S53_000812</name>
</gene>
<feature type="repeat" description="PPR" evidence="2">
    <location>
        <begin position="425"/>
        <end position="459"/>
    </location>
</feature>
<dbReference type="InterPro" id="IPR011990">
    <property type="entry name" value="TPR-like_helical_dom_sf"/>
</dbReference>
<evidence type="ECO:0000313" key="5">
    <source>
        <dbReference type="EMBL" id="KAH6756722.1"/>
    </source>
</evidence>
<dbReference type="InterPro" id="IPR051222">
    <property type="entry name" value="PPR/CCM1_RNA-binding"/>
</dbReference>
<keyword evidence="6" id="KW-1185">Reference proteome</keyword>
<evidence type="ECO:0000259" key="4">
    <source>
        <dbReference type="Pfam" id="PF17177"/>
    </source>
</evidence>
<dbReference type="Gene3D" id="1.25.40.10">
    <property type="entry name" value="Tetratricopeptide repeat domain"/>
    <property type="match status" value="4"/>
</dbReference>
<dbReference type="EMBL" id="SDAM02029540">
    <property type="protein sequence ID" value="KAH6756722.1"/>
    <property type="molecule type" value="Genomic_DNA"/>
</dbReference>
<dbReference type="PROSITE" id="PS51375">
    <property type="entry name" value="PPR"/>
    <property type="match status" value="6"/>
</dbReference>
<dbReference type="InterPro" id="IPR002885">
    <property type="entry name" value="PPR_rpt"/>
</dbReference>
<comment type="caution">
    <text evidence="5">The sequence shown here is derived from an EMBL/GenBank/DDBJ whole genome shotgun (WGS) entry which is preliminary data.</text>
</comment>
<evidence type="ECO:0000256" key="2">
    <source>
        <dbReference type="PROSITE-ProRule" id="PRU00708"/>
    </source>
</evidence>
<evidence type="ECO:0000313" key="6">
    <source>
        <dbReference type="Proteomes" id="UP001190926"/>
    </source>
</evidence>
<feature type="region of interest" description="Disordered" evidence="3">
    <location>
        <begin position="55"/>
        <end position="79"/>
    </location>
</feature>
<proteinExistence type="predicted"/>
<dbReference type="NCBIfam" id="TIGR00756">
    <property type="entry name" value="PPR"/>
    <property type="match status" value="8"/>
</dbReference>
<name>A0AAD4IQ63_PERFH</name>
<feature type="repeat" description="PPR" evidence="2">
    <location>
        <begin position="285"/>
        <end position="319"/>
    </location>
</feature>
<dbReference type="Pfam" id="PF13041">
    <property type="entry name" value="PPR_2"/>
    <property type="match status" value="1"/>
</dbReference>
<sequence>MLSKVKLLRCLSLQQAPFCLKSICGEDYANSLNGVSSVLINAFCTVAEPLDADTSPAADELPELPDWVKSSGEEGRSKKFKDDNFVPPSVSYWIENHKIHAGDVDMKSVVNDIVETDIDKVSEVLKNRFESPDSVVKALDGCDVDVSEGLVEQVLRRFSCDWIPALGFFKWAEMHKAVTHSADLYNLMVDNLGKTRKFDMMWELVGEMKDIEGYVTSKTMTKVVRRIARARKYDDAIEAVDKMTLFGVEKDITAMNMLMDSLVKQGSVEHAERVFFDFKDHIPPNSQTYNVLVHGWCKIRQMDKAKATIDEMKKQGFHPDAMTYTTIIESYCRERDFRKVEATIEEMKQNGLHPSVVTYTVMMAALSKAKETEKALEVYEQMKQNNCSPDATFYSAFINALSQAGRLKDSDAVFEDMSRQGICPDVATYNTLIYIACKNLQEEKALNLLKKMEEDQCKPDLNTYAPLLKMCCILNRMKVLSFLLSHMFKNDVGIDFGSYALLVSRLCKNGRHDRACSLFEEMVMKGFVPMDCTYQILIKGLERVGMLEEKQRIEKLMLWAQKS</sequence>
<protein>
    <recommendedName>
        <fullName evidence="4">PROP1-like PPR domain-containing protein</fullName>
    </recommendedName>
</protein>
<dbReference type="PANTHER" id="PTHR47942">
    <property type="entry name" value="TETRATRICOPEPTIDE REPEAT (TPR)-LIKE SUPERFAMILY PROTEIN-RELATED"/>
    <property type="match status" value="1"/>
</dbReference>
<organism evidence="5 6">
    <name type="scientific">Perilla frutescens var. hirtella</name>
    <name type="common">Perilla citriodora</name>
    <name type="synonym">Perilla setoyensis</name>
    <dbReference type="NCBI Taxonomy" id="608512"/>
    <lineage>
        <taxon>Eukaryota</taxon>
        <taxon>Viridiplantae</taxon>
        <taxon>Streptophyta</taxon>
        <taxon>Embryophyta</taxon>
        <taxon>Tracheophyta</taxon>
        <taxon>Spermatophyta</taxon>
        <taxon>Magnoliopsida</taxon>
        <taxon>eudicotyledons</taxon>
        <taxon>Gunneridae</taxon>
        <taxon>Pentapetalae</taxon>
        <taxon>asterids</taxon>
        <taxon>lamiids</taxon>
        <taxon>Lamiales</taxon>
        <taxon>Lamiaceae</taxon>
        <taxon>Nepetoideae</taxon>
        <taxon>Elsholtzieae</taxon>
        <taxon>Perilla</taxon>
    </lineage>
</organism>
<feature type="repeat" description="PPR" evidence="2">
    <location>
        <begin position="390"/>
        <end position="424"/>
    </location>
</feature>
<reference evidence="5 6" key="1">
    <citation type="journal article" date="2021" name="Nat. Commun.">
        <title>Incipient diploidization of the medicinal plant Perilla within 10,000 years.</title>
        <authorList>
            <person name="Zhang Y."/>
            <person name="Shen Q."/>
            <person name="Leng L."/>
            <person name="Zhang D."/>
            <person name="Chen S."/>
            <person name="Shi Y."/>
            <person name="Ning Z."/>
            <person name="Chen S."/>
        </authorList>
    </citation>
    <scope>NUCLEOTIDE SEQUENCE [LARGE SCALE GENOMIC DNA]</scope>
    <source>
        <strain evidence="6">cv. PC099</strain>
    </source>
</reference>
<feature type="repeat" description="PPR" evidence="2">
    <location>
        <begin position="495"/>
        <end position="529"/>
    </location>
</feature>
<dbReference type="Pfam" id="PF17177">
    <property type="entry name" value="PPR_long"/>
    <property type="match status" value="1"/>
</dbReference>
<feature type="domain" description="PROP1-like PPR" evidence="4">
    <location>
        <begin position="375"/>
        <end position="536"/>
    </location>
</feature>
<feature type="repeat" description="PPR" evidence="2">
    <location>
        <begin position="355"/>
        <end position="389"/>
    </location>
</feature>
<feature type="repeat" description="PPR" evidence="2">
    <location>
        <begin position="320"/>
        <end position="354"/>
    </location>
</feature>
<accession>A0AAD4IQ63</accession>
<dbReference type="AlphaFoldDB" id="A0AAD4IQ63"/>
<dbReference type="InterPro" id="IPR033443">
    <property type="entry name" value="PROP1-like_PPR_dom"/>
</dbReference>
<dbReference type="PANTHER" id="PTHR47942:SF16">
    <property type="entry name" value="PENTATRICOPEPTIDE REPEAT DOMAIN CONTAINING PROTEIN-RELATED"/>
    <property type="match status" value="1"/>
</dbReference>